<keyword evidence="3" id="KW-1185">Reference proteome</keyword>
<reference evidence="2" key="1">
    <citation type="journal article" date="2022" name="Int. J. Mol. Sci.">
        <title>Draft Genome of Tanacetum Coccineum: Genomic Comparison of Closely Related Tanacetum-Family Plants.</title>
        <authorList>
            <person name="Yamashiro T."/>
            <person name="Shiraishi A."/>
            <person name="Nakayama K."/>
            <person name="Satake H."/>
        </authorList>
    </citation>
    <scope>NUCLEOTIDE SEQUENCE</scope>
</reference>
<dbReference type="EMBL" id="BQNB010018410">
    <property type="protein sequence ID" value="GJT74084.1"/>
    <property type="molecule type" value="Genomic_DNA"/>
</dbReference>
<name>A0ABQ5GF86_9ASTR</name>
<reference evidence="2" key="2">
    <citation type="submission" date="2022-01" db="EMBL/GenBank/DDBJ databases">
        <authorList>
            <person name="Yamashiro T."/>
            <person name="Shiraishi A."/>
            <person name="Satake H."/>
            <person name="Nakayama K."/>
        </authorList>
    </citation>
    <scope>NUCLEOTIDE SEQUENCE</scope>
</reference>
<proteinExistence type="predicted"/>
<evidence type="ECO:0000313" key="2">
    <source>
        <dbReference type="EMBL" id="GJT74084.1"/>
    </source>
</evidence>
<protein>
    <submittedName>
        <fullName evidence="2">Uncharacterized protein</fullName>
    </submittedName>
</protein>
<organism evidence="2 3">
    <name type="scientific">Tanacetum coccineum</name>
    <dbReference type="NCBI Taxonomy" id="301880"/>
    <lineage>
        <taxon>Eukaryota</taxon>
        <taxon>Viridiplantae</taxon>
        <taxon>Streptophyta</taxon>
        <taxon>Embryophyta</taxon>
        <taxon>Tracheophyta</taxon>
        <taxon>Spermatophyta</taxon>
        <taxon>Magnoliopsida</taxon>
        <taxon>eudicotyledons</taxon>
        <taxon>Gunneridae</taxon>
        <taxon>Pentapetalae</taxon>
        <taxon>asterids</taxon>
        <taxon>campanulids</taxon>
        <taxon>Asterales</taxon>
        <taxon>Asteraceae</taxon>
        <taxon>Asteroideae</taxon>
        <taxon>Anthemideae</taxon>
        <taxon>Anthemidinae</taxon>
        <taxon>Tanacetum</taxon>
    </lineage>
</organism>
<evidence type="ECO:0000256" key="1">
    <source>
        <dbReference type="SAM" id="Phobius"/>
    </source>
</evidence>
<keyword evidence="1" id="KW-0472">Membrane</keyword>
<evidence type="ECO:0000313" key="3">
    <source>
        <dbReference type="Proteomes" id="UP001151760"/>
    </source>
</evidence>
<gene>
    <name evidence="2" type="ORF">Tco_1040809</name>
</gene>
<keyword evidence="1" id="KW-1133">Transmembrane helix</keyword>
<accession>A0ABQ5GF86</accession>
<comment type="caution">
    <text evidence="2">The sequence shown here is derived from an EMBL/GenBank/DDBJ whole genome shotgun (WGS) entry which is preliminary data.</text>
</comment>
<feature type="transmembrane region" description="Helical" evidence="1">
    <location>
        <begin position="127"/>
        <end position="150"/>
    </location>
</feature>
<keyword evidence="1" id="KW-0812">Transmembrane</keyword>
<sequence>MHESGDPHALKGSFHASGFHRKSFHEVLNGLSVPLLDIVISTGSLTYFFCCMEYAKKAALRFLYPSMLSGGSSSNHTLAAPIRVVPFCLWTLRCPSLAGCRSPIRGITKFSFPISFTTGAVSVTMSVFPYLVLIPVGGAGIYHMILSIVARERSLLARTISVRRVPPVRAAFTVRTIHEFTTPVRAFAISPLELRESIRE</sequence>
<dbReference type="Proteomes" id="UP001151760">
    <property type="component" value="Unassembled WGS sequence"/>
</dbReference>